<evidence type="ECO:0000256" key="3">
    <source>
        <dbReference type="ARBA" id="ARBA00023082"/>
    </source>
</evidence>
<comment type="similarity">
    <text evidence="1">Belongs to the sigma-70 factor family. ECF subfamily.</text>
</comment>
<keyword evidence="9" id="KW-1185">Reference proteome</keyword>
<evidence type="ECO:0000259" key="7">
    <source>
        <dbReference type="Pfam" id="PF08281"/>
    </source>
</evidence>
<name>A0A1I4GLN7_9FIRM</name>
<reference evidence="9" key="1">
    <citation type="submission" date="2016-10" db="EMBL/GenBank/DDBJ databases">
        <authorList>
            <person name="Varghese N."/>
            <person name="Submissions S."/>
        </authorList>
    </citation>
    <scope>NUCLEOTIDE SEQUENCE [LARGE SCALE GENOMIC DNA]</scope>
    <source>
        <strain evidence="9">DSM 13327</strain>
    </source>
</reference>
<evidence type="ECO:0000313" key="9">
    <source>
        <dbReference type="Proteomes" id="UP000199520"/>
    </source>
</evidence>
<evidence type="ECO:0000256" key="1">
    <source>
        <dbReference type="ARBA" id="ARBA00010641"/>
    </source>
</evidence>
<dbReference type="Pfam" id="PF08281">
    <property type="entry name" value="Sigma70_r4_2"/>
    <property type="match status" value="1"/>
</dbReference>
<feature type="domain" description="RNA polymerase sigma-70 region 2" evidence="6">
    <location>
        <begin position="29"/>
        <end position="94"/>
    </location>
</feature>
<dbReference type="PANTHER" id="PTHR43133:SF8">
    <property type="entry name" value="RNA POLYMERASE SIGMA FACTOR HI_1459-RELATED"/>
    <property type="match status" value="1"/>
</dbReference>
<dbReference type="PANTHER" id="PTHR43133">
    <property type="entry name" value="RNA POLYMERASE ECF-TYPE SIGMA FACTO"/>
    <property type="match status" value="1"/>
</dbReference>
<evidence type="ECO:0000256" key="4">
    <source>
        <dbReference type="ARBA" id="ARBA00023125"/>
    </source>
</evidence>
<keyword evidence="5" id="KW-0804">Transcription</keyword>
<dbReference type="NCBIfam" id="TIGR02937">
    <property type="entry name" value="sigma70-ECF"/>
    <property type="match status" value="1"/>
</dbReference>
<dbReference type="InterPro" id="IPR013249">
    <property type="entry name" value="RNA_pol_sigma70_r4_t2"/>
</dbReference>
<dbReference type="Gene3D" id="1.10.10.10">
    <property type="entry name" value="Winged helix-like DNA-binding domain superfamily/Winged helix DNA-binding domain"/>
    <property type="match status" value="1"/>
</dbReference>
<dbReference type="RefSeq" id="WP_090931742.1">
    <property type="nucleotide sequence ID" value="NZ_FOTS01000001.1"/>
</dbReference>
<dbReference type="GO" id="GO:0006352">
    <property type="term" value="P:DNA-templated transcription initiation"/>
    <property type="evidence" value="ECO:0007669"/>
    <property type="project" value="InterPro"/>
</dbReference>
<organism evidence="8 9">
    <name type="scientific">Pelosinus propionicus DSM 13327</name>
    <dbReference type="NCBI Taxonomy" id="1123291"/>
    <lineage>
        <taxon>Bacteria</taxon>
        <taxon>Bacillati</taxon>
        <taxon>Bacillota</taxon>
        <taxon>Negativicutes</taxon>
        <taxon>Selenomonadales</taxon>
        <taxon>Sporomusaceae</taxon>
        <taxon>Pelosinus</taxon>
    </lineage>
</organism>
<dbReference type="AlphaFoldDB" id="A0A1I4GLN7"/>
<dbReference type="Pfam" id="PF04542">
    <property type="entry name" value="Sigma70_r2"/>
    <property type="match status" value="1"/>
</dbReference>
<feature type="domain" description="RNA polymerase sigma factor 70 region 4 type 2" evidence="7">
    <location>
        <begin position="134"/>
        <end position="184"/>
    </location>
</feature>
<keyword evidence="4" id="KW-0238">DNA-binding</keyword>
<dbReference type="InterPro" id="IPR013324">
    <property type="entry name" value="RNA_pol_sigma_r3/r4-like"/>
</dbReference>
<dbReference type="InterPro" id="IPR039425">
    <property type="entry name" value="RNA_pol_sigma-70-like"/>
</dbReference>
<dbReference type="GO" id="GO:0003677">
    <property type="term" value="F:DNA binding"/>
    <property type="evidence" value="ECO:0007669"/>
    <property type="project" value="UniProtKB-KW"/>
</dbReference>
<dbReference type="InterPro" id="IPR036388">
    <property type="entry name" value="WH-like_DNA-bd_sf"/>
</dbReference>
<dbReference type="Gene3D" id="1.10.1740.10">
    <property type="match status" value="1"/>
</dbReference>
<dbReference type="Proteomes" id="UP000199520">
    <property type="component" value="Unassembled WGS sequence"/>
</dbReference>
<evidence type="ECO:0000256" key="5">
    <source>
        <dbReference type="ARBA" id="ARBA00023163"/>
    </source>
</evidence>
<keyword evidence="3" id="KW-0731">Sigma factor</keyword>
<dbReference type="STRING" id="1123291.SAMN04490355_100123"/>
<accession>A0A1I4GLN7</accession>
<evidence type="ECO:0000256" key="2">
    <source>
        <dbReference type="ARBA" id="ARBA00023015"/>
    </source>
</evidence>
<dbReference type="InterPro" id="IPR013325">
    <property type="entry name" value="RNA_pol_sigma_r2"/>
</dbReference>
<keyword evidence="2" id="KW-0805">Transcription regulation</keyword>
<evidence type="ECO:0000313" key="8">
    <source>
        <dbReference type="EMBL" id="SFL30905.1"/>
    </source>
</evidence>
<dbReference type="CDD" id="cd06171">
    <property type="entry name" value="Sigma70_r4"/>
    <property type="match status" value="1"/>
</dbReference>
<gene>
    <name evidence="8" type="ORF">SAMN04490355_100123</name>
</gene>
<proteinExistence type="inferred from homology"/>
<dbReference type="InterPro" id="IPR007627">
    <property type="entry name" value="RNA_pol_sigma70_r2"/>
</dbReference>
<protein>
    <submittedName>
        <fullName evidence="8">RNA polymerase, sigma-24 subunit, RpoE</fullName>
    </submittedName>
</protein>
<dbReference type="SUPFAM" id="SSF88659">
    <property type="entry name" value="Sigma3 and sigma4 domains of RNA polymerase sigma factors"/>
    <property type="match status" value="1"/>
</dbReference>
<sequence length="212" mass="24673">MSEIVQSIDQEILSFYRQGDQEQALKLFINQYQARLYALAYKMLGNHDDAMDALQEILYQVNRSLQSFKEKSSLYTWVYRLGSNVCFNFRKKRNQTVNQLEWDESLYYSMMLPIEQPNEDPDRMCEVKYKQYLVQQAILKLPENQRILLVLHDIEGISSSEIAQILNININAVKSRLYRGRVALRNIISKGFTVKGMEGVGTFSINSSGHLK</sequence>
<dbReference type="GO" id="GO:0016987">
    <property type="term" value="F:sigma factor activity"/>
    <property type="evidence" value="ECO:0007669"/>
    <property type="project" value="UniProtKB-KW"/>
</dbReference>
<dbReference type="OrthoDB" id="9784984at2"/>
<dbReference type="SUPFAM" id="SSF88946">
    <property type="entry name" value="Sigma2 domain of RNA polymerase sigma factors"/>
    <property type="match status" value="1"/>
</dbReference>
<dbReference type="InterPro" id="IPR014284">
    <property type="entry name" value="RNA_pol_sigma-70_dom"/>
</dbReference>
<dbReference type="EMBL" id="FOTS01000001">
    <property type="protein sequence ID" value="SFL30905.1"/>
    <property type="molecule type" value="Genomic_DNA"/>
</dbReference>
<evidence type="ECO:0000259" key="6">
    <source>
        <dbReference type="Pfam" id="PF04542"/>
    </source>
</evidence>